<evidence type="ECO:0000256" key="5">
    <source>
        <dbReference type="ARBA" id="ARBA00023136"/>
    </source>
</evidence>
<evidence type="ECO:0000256" key="6">
    <source>
        <dbReference type="SAM" id="Phobius"/>
    </source>
</evidence>
<evidence type="ECO:0000256" key="4">
    <source>
        <dbReference type="ARBA" id="ARBA00022989"/>
    </source>
</evidence>
<name>K2QC62_METFP</name>
<dbReference type="Pfam" id="PF07690">
    <property type="entry name" value="MFS_1"/>
    <property type="match status" value="2"/>
</dbReference>
<dbReference type="InterPro" id="IPR036259">
    <property type="entry name" value="MFS_trans_sf"/>
</dbReference>
<dbReference type="PANTHER" id="PTHR42718:SF9">
    <property type="entry name" value="MAJOR FACILITATOR SUPERFAMILY MULTIDRUG TRANSPORTER MFSC"/>
    <property type="match status" value="1"/>
</dbReference>
<dbReference type="Gene3D" id="1.20.1250.20">
    <property type="entry name" value="MFS general substrate transporter like domains"/>
    <property type="match status" value="1"/>
</dbReference>
<dbReference type="AlphaFoldDB" id="K2QC62"/>
<dbReference type="EMBL" id="AMPO01000006">
    <property type="protein sequence ID" value="EKF85581.1"/>
    <property type="molecule type" value="Genomic_DNA"/>
</dbReference>
<gene>
    <name evidence="8" type="ORF">A994_07611</name>
</gene>
<dbReference type="PRINTS" id="PR01036">
    <property type="entry name" value="TCRTETB"/>
</dbReference>
<keyword evidence="9" id="KW-1185">Reference proteome</keyword>
<protein>
    <submittedName>
        <fullName evidence="8">Major facilitator superfamily protein</fullName>
    </submittedName>
</protein>
<feature type="transmembrane region" description="Helical" evidence="6">
    <location>
        <begin position="21"/>
        <end position="45"/>
    </location>
</feature>
<dbReference type="PANTHER" id="PTHR42718">
    <property type="entry name" value="MAJOR FACILITATOR SUPERFAMILY MULTIDRUG TRANSPORTER MFSC"/>
    <property type="match status" value="1"/>
</dbReference>
<dbReference type="CDD" id="cd17321">
    <property type="entry name" value="MFS_MMR_MDR_like"/>
    <property type="match status" value="1"/>
</dbReference>
<keyword evidence="3 6" id="KW-0812">Transmembrane</keyword>
<feature type="transmembrane region" description="Helical" evidence="6">
    <location>
        <begin position="308"/>
        <end position="327"/>
    </location>
</feature>
<dbReference type="InterPro" id="IPR011701">
    <property type="entry name" value="MFS"/>
</dbReference>
<organism evidence="8 9">
    <name type="scientific">Methanobacterium formicicum (strain DSM 3637 / PP1)</name>
    <dbReference type="NCBI Taxonomy" id="1204725"/>
    <lineage>
        <taxon>Archaea</taxon>
        <taxon>Methanobacteriati</taxon>
        <taxon>Methanobacteriota</taxon>
        <taxon>Methanomada group</taxon>
        <taxon>Methanobacteria</taxon>
        <taxon>Methanobacteriales</taxon>
        <taxon>Methanobacteriaceae</taxon>
        <taxon>Methanobacterium</taxon>
    </lineage>
</organism>
<feature type="transmembrane region" description="Helical" evidence="6">
    <location>
        <begin position="363"/>
        <end position="388"/>
    </location>
</feature>
<keyword evidence="4 6" id="KW-1133">Transmembrane helix</keyword>
<feature type="transmembrane region" description="Helical" evidence="6">
    <location>
        <begin position="147"/>
        <end position="165"/>
    </location>
</feature>
<comment type="caution">
    <text evidence="8">The sequence shown here is derived from an EMBL/GenBank/DDBJ whole genome shotgun (WGS) entry which is preliminary data.</text>
</comment>
<feature type="transmembrane region" description="Helical" evidence="6">
    <location>
        <begin position="234"/>
        <end position="253"/>
    </location>
</feature>
<feature type="transmembrane region" description="Helical" evidence="6">
    <location>
        <begin position="274"/>
        <end position="296"/>
    </location>
</feature>
<reference evidence="8 9" key="1">
    <citation type="journal article" date="2012" name="J. Bacteriol.">
        <title>Draft genome sequence of Methanobacterium formicicum DSM 3637, an archaebacterium isolated from the methane producer amoeba Pelomyxa palustris.</title>
        <authorList>
            <person name="Gutierrez G."/>
        </authorList>
    </citation>
    <scope>NUCLEOTIDE SEQUENCE [LARGE SCALE GENOMIC DNA]</scope>
    <source>
        <strain evidence="9">DSM 3637 / PP1</strain>
    </source>
</reference>
<dbReference type="GO" id="GO:0016020">
    <property type="term" value="C:membrane"/>
    <property type="evidence" value="ECO:0007669"/>
    <property type="project" value="UniProtKB-SubCell"/>
</dbReference>
<feature type="transmembrane region" description="Helical" evidence="6">
    <location>
        <begin position="57"/>
        <end position="77"/>
    </location>
</feature>
<feature type="transmembrane region" description="Helical" evidence="6">
    <location>
        <begin position="209"/>
        <end position="228"/>
    </location>
</feature>
<evidence type="ECO:0000313" key="9">
    <source>
        <dbReference type="Proteomes" id="UP000007360"/>
    </source>
</evidence>
<feature type="transmembrane region" description="Helical" evidence="6">
    <location>
        <begin position="409"/>
        <end position="428"/>
    </location>
</feature>
<evidence type="ECO:0000313" key="8">
    <source>
        <dbReference type="EMBL" id="EKF85581.1"/>
    </source>
</evidence>
<sequence>MEGVKMEKMEGNNSTEEVNKTVVLLIATLATFLTPFMGTSLIIALPTISGDLAVNAILLSWISTGYILTSAMFAVPLGKIADIYGMKKVFTYGIVILTISTILAALSPSAEFLIIMRALQGIASAMIFVTGLAMITSVFHPKERGKAIGINLTAGYAGLVLGPVLGGLLTQYLGWRSIFYCIVPLCLLVLVLVLWTMEGEWGECKGEKLDKWGTLLYILMLSLVLVGFSTITETFGIIMVVLGVIGFIGFILWELRVENPVLEVKLFFENRRFAFSNMATLITYIGTFAVSFLLSLYLQYIKGYDPEITGLVMVVQTIFMVIISPVSGKLSDRFDPGKLASLGMVIISIGLLILSLINAETSLYTITLALALIGIGIGIFSAPNTNAIMGSVEKKYFGVSSAILGTMRLLGQTFGMGLILLVFAVYIGSVQFTPQNYPELLMSIKVTFVISVILSVIAIFASLARNKK</sequence>
<dbReference type="SUPFAM" id="SSF103473">
    <property type="entry name" value="MFS general substrate transporter"/>
    <property type="match status" value="1"/>
</dbReference>
<dbReference type="PATRIC" id="fig|1204725.3.peg.1526"/>
<feature type="transmembrane region" description="Helical" evidence="6">
    <location>
        <begin position="112"/>
        <end position="135"/>
    </location>
</feature>
<dbReference type="GO" id="GO:0022857">
    <property type="term" value="F:transmembrane transporter activity"/>
    <property type="evidence" value="ECO:0007669"/>
    <property type="project" value="InterPro"/>
</dbReference>
<feature type="transmembrane region" description="Helical" evidence="6">
    <location>
        <begin position="89"/>
        <end position="106"/>
    </location>
</feature>
<feature type="transmembrane region" description="Helical" evidence="6">
    <location>
        <begin position="177"/>
        <end position="197"/>
    </location>
</feature>
<evidence type="ECO:0000256" key="1">
    <source>
        <dbReference type="ARBA" id="ARBA00004141"/>
    </source>
</evidence>
<feature type="transmembrane region" description="Helical" evidence="6">
    <location>
        <begin position="339"/>
        <end position="357"/>
    </location>
</feature>
<evidence type="ECO:0000256" key="2">
    <source>
        <dbReference type="ARBA" id="ARBA00022448"/>
    </source>
</evidence>
<feature type="domain" description="Major facilitator superfamily (MFS) profile" evidence="7">
    <location>
        <begin position="23"/>
        <end position="468"/>
    </location>
</feature>
<dbReference type="PROSITE" id="PS50850">
    <property type="entry name" value="MFS"/>
    <property type="match status" value="1"/>
</dbReference>
<evidence type="ECO:0000256" key="3">
    <source>
        <dbReference type="ARBA" id="ARBA00022692"/>
    </source>
</evidence>
<dbReference type="Proteomes" id="UP000007360">
    <property type="component" value="Unassembled WGS sequence"/>
</dbReference>
<feature type="transmembrane region" description="Helical" evidence="6">
    <location>
        <begin position="440"/>
        <end position="464"/>
    </location>
</feature>
<proteinExistence type="predicted"/>
<dbReference type="Gene3D" id="1.20.1720.10">
    <property type="entry name" value="Multidrug resistance protein D"/>
    <property type="match status" value="1"/>
</dbReference>
<keyword evidence="5 6" id="KW-0472">Membrane</keyword>
<dbReference type="InterPro" id="IPR020846">
    <property type="entry name" value="MFS_dom"/>
</dbReference>
<accession>K2QC62</accession>
<evidence type="ECO:0000259" key="7">
    <source>
        <dbReference type="PROSITE" id="PS50850"/>
    </source>
</evidence>
<keyword evidence="2" id="KW-0813">Transport</keyword>
<comment type="subcellular location">
    <subcellularLocation>
        <location evidence="1">Membrane</location>
        <topology evidence="1">Multi-pass membrane protein</topology>
    </subcellularLocation>
</comment>